<proteinExistence type="predicted"/>
<keyword evidence="1" id="KW-0349">Heme</keyword>
<dbReference type="GO" id="GO:0009055">
    <property type="term" value="F:electron transfer activity"/>
    <property type="evidence" value="ECO:0007669"/>
    <property type="project" value="InterPro"/>
</dbReference>
<dbReference type="EMBL" id="UOGE01000078">
    <property type="protein sequence ID" value="VAX22738.1"/>
    <property type="molecule type" value="Genomic_DNA"/>
</dbReference>
<sequence length="323" mass="35671">MGGKSQIIPRRFLFFLIAAAVIVLTFSYYGMGMMGGMSGGMMGHMKLMRGWIAGDTLPVDFKTPRPAPDKGAIASGKSIYTDRCAICHGPKGDGKGEKAKDLIVQPRDFTFAVYKFRSTPSGSAPTDEDIYKTVSRGLHQTAMLPWIGLSATEKWQVTYYIKSFSDFFDEGEELVTVKAPEKRESGAEYVKKGELVYKNAKCGVCHGPDGRGDGEKADKLKDDWQRPIKPTDFRRTILKRGLNIEEIYLTIATGLNGTPMPSFSTALSPDDMLSVSYYIRSLAPKLSRGGMMMMGMNGDERTGMMTDMPGMRMGGGMMRNMMR</sequence>
<dbReference type="AlphaFoldDB" id="A0A3B1CFL5"/>
<dbReference type="InterPro" id="IPR050597">
    <property type="entry name" value="Cytochrome_c_Oxidase_Subunit"/>
</dbReference>
<evidence type="ECO:0000259" key="5">
    <source>
        <dbReference type="PROSITE" id="PS51007"/>
    </source>
</evidence>
<feature type="domain" description="Cytochrome c" evidence="5">
    <location>
        <begin position="188"/>
        <end position="283"/>
    </location>
</feature>
<evidence type="ECO:0000256" key="4">
    <source>
        <dbReference type="SAM" id="Phobius"/>
    </source>
</evidence>
<gene>
    <name evidence="6" type="ORF">MNBD_NITROSPINAE02-1910</name>
</gene>
<name>A0A3B1CFL5_9ZZZZ</name>
<dbReference type="GO" id="GO:0046872">
    <property type="term" value="F:metal ion binding"/>
    <property type="evidence" value="ECO:0007669"/>
    <property type="project" value="UniProtKB-KW"/>
</dbReference>
<feature type="domain" description="Cytochrome c" evidence="5">
    <location>
        <begin position="71"/>
        <end position="165"/>
    </location>
</feature>
<keyword evidence="3" id="KW-0408">Iron</keyword>
<dbReference type="GO" id="GO:0020037">
    <property type="term" value="F:heme binding"/>
    <property type="evidence" value="ECO:0007669"/>
    <property type="project" value="InterPro"/>
</dbReference>
<accession>A0A3B1CFL5</accession>
<dbReference type="Pfam" id="PF00034">
    <property type="entry name" value="Cytochrom_C"/>
    <property type="match status" value="1"/>
</dbReference>
<keyword evidence="4" id="KW-0472">Membrane</keyword>
<dbReference type="PANTHER" id="PTHR33751:SF1">
    <property type="entry name" value="CBB3-TYPE CYTOCHROME C OXIDASE SUBUNIT FIXP"/>
    <property type="match status" value="1"/>
</dbReference>
<protein>
    <recommendedName>
        <fullName evidence="5">Cytochrome c domain-containing protein</fullName>
    </recommendedName>
</protein>
<dbReference type="InterPro" id="IPR009056">
    <property type="entry name" value="Cyt_c-like_dom"/>
</dbReference>
<evidence type="ECO:0000313" key="6">
    <source>
        <dbReference type="EMBL" id="VAX22738.1"/>
    </source>
</evidence>
<keyword evidence="2" id="KW-0479">Metal-binding</keyword>
<keyword evidence="4" id="KW-0812">Transmembrane</keyword>
<dbReference type="SUPFAM" id="SSF46626">
    <property type="entry name" value="Cytochrome c"/>
    <property type="match status" value="2"/>
</dbReference>
<dbReference type="PROSITE" id="PS51007">
    <property type="entry name" value="CYTC"/>
    <property type="match status" value="2"/>
</dbReference>
<dbReference type="InterPro" id="IPR036909">
    <property type="entry name" value="Cyt_c-like_dom_sf"/>
</dbReference>
<evidence type="ECO:0000256" key="2">
    <source>
        <dbReference type="ARBA" id="ARBA00022723"/>
    </source>
</evidence>
<organism evidence="6">
    <name type="scientific">hydrothermal vent metagenome</name>
    <dbReference type="NCBI Taxonomy" id="652676"/>
    <lineage>
        <taxon>unclassified sequences</taxon>
        <taxon>metagenomes</taxon>
        <taxon>ecological metagenomes</taxon>
    </lineage>
</organism>
<evidence type="ECO:0000256" key="3">
    <source>
        <dbReference type="ARBA" id="ARBA00023004"/>
    </source>
</evidence>
<dbReference type="PANTHER" id="PTHR33751">
    <property type="entry name" value="CBB3-TYPE CYTOCHROME C OXIDASE SUBUNIT FIXP"/>
    <property type="match status" value="1"/>
</dbReference>
<reference evidence="6" key="1">
    <citation type="submission" date="2018-06" db="EMBL/GenBank/DDBJ databases">
        <authorList>
            <person name="Zhirakovskaya E."/>
        </authorList>
    </citation>
    <scope>NUCLEOTIDE SEQUENCE</scope>
</reference>
<feature type="transmembrane region" description="Helical" evidence="4">
    <location>
        <begin position="12"/>
        <end position="31"/>
    </location>
</feature>
<dbReference type="Gene3D" id="1.10.760.10">
    <property type="entry name" value="Cytochrome c-like domain"/>
    <property type="match status" value="2"/>
</dbReference>
<keyword evidence="4" id="KW-1133">Transmembrane helix</keyword>
<dbReference type="Pfam" id="PF13442">
    <property type="entry name" value="Cytochrome_CBB3"/>
    <property type="match status" value="1"/>
</dbReference>
<evidence type="ECO:0000256" key="1">
    <source>
        <dbReference type="ARBA" id="ARBA00022617"/>
    </source>
</evidence>